<feature type="region of interest" description="Disordered" evidence="2">
    <location>
        <begin position="163"/>
        <end position="183"/>
    </location>
</feature>
<evidence type="ECO:0000313" key="3">
    <source>
        <dbReference type="EMBL" id="KAK1682739.1"/>
    </source>
</evidence>
<dbReference type="EMBL" id="JAUUTY010000002">
    <property type="protein sequence ID" value="KAK1682739.1"/>
    <property type="molecule type" value="Genomic_DNA"/>
</dbReference>
<keyword evidence="4" id="KW-1185">Reference proteome</keyword>
<feature type="coiled-coil region" evidence="1">
    <location>
        <begin position="222"/>
        <end position="267"/>
    </location>
</feature>
<organism evidence="3 4">
    <name type="scientific">Lolium multiflorum</name>
    <name type="common">Italian ryegrass</name>
    <name type="synonym">Lolium perenne subsp. multiflorum</name>
    <dbReference type="NCBI Taxonomy" id="4521"/>
    <lineage>
        <taxon>Eukaryota</taxon>
        <taxon>Viridiplantae</taxon>
        <taxon>Streptophyta</taxon>
        <taxon>Embryophyta</taxon>
        <taxon>Tracheophyta</taxon>
        <taxon>Spermatophyta</taxon>
        <taxon>Magnoliopsida</taxon>
        <taxon>Liliopsida</taxon>
        <taxon>Poales</taxon>
        <taxon>Poaceae</taxon>
        <taxon>BOP clade</taxon>
        <taxon>Pooideae</taxon>
        <taxon>Poodae</taxon>
        <taxon>Poeae</taxon>
        <taxon>Poeae Chloroplast Group 2 (Poeae type)</taxon>
        <taxon>Loliodinae</taxon>
        <taxon>Loliinae</taxon>
        <taxon>Lolium</taxon>
    </lineage>
</organism>
<gene>
    <name evidence="3" type="ORF">QYE76_043587</name>
</gene>
<proteinExistence type="predicted"/>
<dbReference type="Proteomes" id="UP001231189">
    <property type="component" value="Unassembled WGS sequence"/>
</dbReference>
<evidence type="ECO:0000256" key="2">
    <source>
        <dbReference type="SAM" id="MobiDB-lite"/>
    </source>
</evidence>
<dbReference type="AlphaFoldDB" id="A0AAD8TJ91"/>
<accession>A0AAD8TJ91</accession>
<evidence type="ECO:0000313" key="4">
    <source>
        <dbReference type="Proteomes" id="UP001231189"/>
    </source>
</evidence>
<feature type="compositionally biased region" description="Basic and acidic residues" evidence="2">
    <location>
        <begin position="80"/>
        <end position="96"/>
    </location>
</feature>
<name>A0AAD8TJ91_LOLMU</name>
<sequence length="477" mass="54504">MVITLDISKKNAEDLVARAHNTRKPNLALKMKVHEASESDEDPIEWGPDDLKINYHEHMALATKKFWDGNKSRSTRPRRSHDSPRNFFKSPREGQRGRTCYNCSDKSHFVADCMFERREDHGGRLIRKEKFKSLSKGFSKFSPKSDDDKVSFTKKPRAFIIREEYSSDEDEERGDKSSNKEEEGVAAIAITTPSISLFYSPNENLVTNNARCLMAKTHVGALLSQLGVAQDLIEEKERLEREAANEIASLKEELEDEQNLRMSLEASVIVLEDSNKAIVSQLIKDRDHALGLMGELKKKMLSLEEANKEKDNEDPKACHDELVDQVTSLRKHNALLQEEALDEYYRLCKEKTSCCNHEEEIATLETTKAKLLSLSSMQEESLVECLRMSKEKATCCDHEEEIAALKRREAKLMEVNSMQEEALKEYFPLSKDRACGTHESDIAKLESDKRILMKMNALQEEALMEHFRVNKKGSPSV</sequence>
<keyword evidence="1" id="KW-0175">Coiled coil</keyword>
<protein>
    <submittedName>
        <fullName evidence="3">Uncharacterized protein</fullName>
    </submittedName>
</protein>
<feature type="coiled-coil region" evidence="1">
    <location>
        <begin position="293"/>
        <end position="339"/>
    </location>
</feature>
<evidence type="ECO:0000256" key="1">
    <source>
        <dbReference type="SAM" id="Coils"/>
    </source>
</evidence>
<reference evidence="3" key="1">
    <citation type="submission" date="2023-07" db="EMBL/GenBank/DDBJ databases">
        <title>A chromosome-level genome assembly of Lolium multiflorum.</title>
        <authorList>
            <person name="Chen Y."/>
            <person name="Copetti D."/>
            <person name="Kolliker R."/>
            <person name="Studer B."/>
        </authorList>
    </citation>
    <scope>NUCLEOTIDE SEQUENCE</scope>
    <source>
        <strain evidence="3">02402/16</strain>
        <tissue evidence="3">Leaf</tissue>
    </source>
</reference>
<feature type="compositionally biased region" description="Basic and acidic residues" evidence="2">
    <location>
        <begin position="173"/>
        <end position="183"/>
    </location>
</feature>
<comment type="caution">
    <text evidence="3">The sequence shown here is derived from an EMBL/GenBank/DDBJ whole genome shotgun (WGS) entry which is preliminary data.</text>
</comment>
<feature type="region of interest" description="Disordered" evidence="2">
    <location>
        <begin position="66"/>
        <end position="99"/>
    </location>
</feature>